<dbReference type="Proteomes" id="UP000467841">
    <property type="component" value="Unassembled WGS sequence"/>
</dbReference>
<proteinExistence type="predicted"/>
<dbReference type="PANTHER" id="PTHR33116">
    <property type="entry name" value="REVERSE TRANSCRIPTASE ZINC-BINDING DOMAIN-CONTAINING PROTEIN-RELATED-RELATED"/>
    <property type="match status" value="1"/>
</dbReference>
<organism evidence="2 3">
    <name type="scientific">Microthlaspi erraticum</name>
    <dbReference type="NCBI Taxonomy" id="1685480"/>
    <lineage>
        <taxon>Eukaryota</taxon>
        <taxon>Viridiplantae</taxon>
        <taxon>Streptophyta</taxon>
        <taxon>Embryophyta</taxon>
        <taxon>Tracheophyta</taxon>
        <taxon>Spermatophyta</taxon>
        <taxon>Magnoliopsida</taxon>
        <taxon>eudicotyledons</taxon>
        <taxon>Gunneridae</taxon>
        <taxon>Pentapetalae</taxon>
        <taxon>rosids</taxon>
        <taxon>malvids</taxon>
        <taxon>Brassicales</taxon>
        <taxon>Brassicaceae</taxon>
        <taxon>Coluteocarpeae</taxon>
        <taxon>Microthlaspi</taxon>
    </lineage>
</organism>
<dbReference type="Pfam" id="PF13966">
    <property type="entry name" value="zf-RVT"/>
    <property type="match status" value="1"/>
</dbReference>
<protein>
    <recommendedName>
        <fullName evidence="1">Reverse transcriptase zinc-binding domain-containing protein</fullName>
    </recommendedName>
</protein>
<evidence type="ECO:0000313" key="2">
    <source>
        <dbReference type="EMBL" id="CAA7058257.1"/>
    </source>
</evidence>
<dbReference type="OrthoDB" id="1749560at2759"/>
<dbReference type="AlphaFoldDB" id="A0A6D2LEP7"/>
<gene>
    <name evidence="2" type="ORF">MERR_LOCUS45493</name>
</gene>
<dbReference type="PANTHER" id="PTHR33116:SF78">
    <property type="entry name" value="OS12G0587133 PROTEIN"/>
    <property type="match status" value="1"/>
</dbReference>
<comment type="caution">
    <text evidence="2">The sequence shown here is derived from an EMBL/GenBank/DDBJ whole genome shotgun (WGS) entry which is preliminary data.</text>
</comment>
<accession>A0A6D2LEP7</accession>
<dbReference type="InterPro" id="IPR026960">
    <property type="entry name" value="RVT-Znf"/>
</dbReference>
<reference evidence="2" key="1">
    <citation type="submission" date="2020-01" db="EMBL/GenBank/DDBJ databases">
        <authorList>
            <person name="Mishra B."/>
        </authorList>
    </citation>
    <scope>NUCLEOTIDE SEQUENCE [LARGE SCALE GENOMIC DNA]</scope>
</reference>
<evidence type="ECO:0000259" key="1">
    <source>
        <dbReference type="Pfam" id="PF13966"/>
    </source>
</evidence>
<dbReference type="EMBL" id="CACVBM020001718">
    <property type="protein sequence ID" value="CAA7058257.1"/>
    <property type="molecule type" value="Genomic_DNA"/>
</dbReference>
<name>A0A6D2LEP7_9BRAS</name>
<sequence>MRGDGVWTLPRGRHPIARLLRTLLPSSLNLSPLAQDTYTWLNRLTGIQGNFSSSETWYSLHPAGPAVAWAEAVWFSQNIPKHAFIHWVVARNRLPTRDRLRSWGLLFPDSCLLCGTNIETHEHLFFECPYASEVWSTVFDHSPLQQSFSFADIQAWILTAAPIDRVKVICKLLFQSSIYEIWKERNSRLHRAVSKPPALVIREIQSTIRRKLYVLDMAISDRSTITQPPQETYLATWFGFFQR</sequence>
<feature type="domain" description="Reverse transcriptase zinc-binding" evidence="1">
    <location>
        <begin position="51"/>
        <end position="135"/>
    </location>
</feature>
<keyword evidence="3" id="KW-1185">Reference proteome</keyword>
<evidence type="ECO:0000313" key="3">
    <source>
        <dbReference type="Proteomes" id="UP000467841"/>
    </source>
</evidence>